<keyword evidence="12" id="KW-1185">Reference proteome</keyword>
<dbReference type="EMBL" id="MSFM01000004">
    <property type="protein sequence ID" value="PKY06135.1"/>
    <property type="molecule type" value="Genomic_DNA"/>
</dbReference>
<dbReference type="GO" id="GO:0016020">
    <property type="term" value="C:membrane"/>
    <property type="evidence" value="ECO:0007669"/>
    <property type="project" value="UniProtKB-SubCell"/>
</dbReference>
<dbReference type="InterPro" id="IPR005828">
    <property type="entry name" value="MFS_sugar_transport-like"/>
</dbReference>
<feature type="compositionally biased region" description="Basic and acidic residues" evidence="8">
    <location>
        <begin position="525"/>
        <end position="539"/>
    </location>
</feature>
<feature type="region of interest" description="Disordered" evidence="8">
    <location>
        <begin position="515"/>
        <end position="539"/>
    </location>
</feature>
<comment type="similarity">
    <text evidence="2 7">Belongs to the major facilitator superfamily. Sugar transporter (TC 2.A.1.1) family.</text>
</comment>
<accession>A0A2I1D8D7</accession>
<evidence type="ECO:0000256" key="2">
    <source>
        <dbReference type="ARBA" id="ARBA00010992"/>
    </source>
</evidence>
<dbReference type="InterPro" id="IPR050360">
    <property type="entry name" value="MFS_Sugar_Transporters"/>
</dbReference>
<feature type="transmembrane region" description="Helical" evidence="9">
    <location>
        <begin position="110"/>
        <end position="127"/>
    </location>
</feature>
<feature type="transmembrane region" description="Helical" evidence="9">
    <location>
        <begin position="457"/>
        <end position="475"/>
    </location>
</feature>
<evidence type="ECO:0000313" key="12">
    <source>
        <dbReference type="Proteomes" id="UP000234254"/>
    </source>
</evidence>
<keyword evidence="4 9" id="KW-0812">Transmembrane</keyword>
<feature type="transmembrane region" description="Helical" evidence="9">
    <location>
        <begin position="420"/>
        <end position="445"/>
    </location>
</feature>
<dbReference type="RefSeq" id="XP_024694729.1">
    <property type="nucleotide sequence ID" value="XM_024833330.1"/>
</dbReference>
<dbReference type="InterPro" id="IPR036259">
    <property type="entry name" value="MFS_trans_sf"/>
</dbReference>
<dbReference type="InterPro" id="IPR020846">
    <property type="entry name" value="MFS_dom"/>
</dbReference>
<proteinExistence type="inferred from homology"/>
<evidence type="ECO:0000313" key="11">
    <source>
        <dbReference type="EMBL" id="PKY06135.1"/>
    </source>
</evidence>
<dbReference type="Gene3D" id="1.20.1250.20">
    <property type="entry name" value="MFS general substrate transporter like domains"/>
    <property type="match status" value="1"/>
</dbReference>
<dbReference type="Pfam" id="PF00083">
    <property type="entry name" value="Sugar_tr"/>
    <property type="match status" value="1"/>
</dbReference>
<keyword evidence="5 9" id="KW-1133">Transmembrane helix</keyword>
<feature type="transmembrane region" description="Helical" evidence="9">
    <location>
        <begin position="291"/>
        <end position="319"/>
    </location>
</feature>
<reference evidence="11" key="1">
    <citation type="submission" date="2016-12" db="EMBL/GenBank/DDBJ databases">
        <title>The genomes of Aspergillus section Nigri reveals drivers in fungal speciation.</title>
        <authorList>
            <consortium name="DOE Joint Genome Institute"/>
            <person name="Vesth T.C."/>
            <person name="Nybo J."/>
            <person name="Theobald S."/>
            <person name="Brandl J."/>
            <person name="Frisvad J.C."/>
            <person name="Nielsen K.F."/>
            <person name="Lyhne E.K."/>
            <person name="Kogle M.E."/>
            <person name="Kuo A."/>
            <person name="Riley R."/>
            <person name="Clum A."/>
            <person name="Nolan M."/>
            <person name="Lipzen A."/>
            <person name="Salamov A."/>
            <person name="Henrissat B."/>
            <person name="Wiebenga A."/>
            <person name="De vries R.P."/>
            <person name="Grigoriev I.V."/>
            <person name="Mortensen U.H."/>
            <person name="Andersen M.R."/>
            <person name="Baker S.E."/>
        </authorList>
    </citation>
    <scope>NUCLEOTIDE SEQUENCE</scope>
    <source>
        <strain evidence="11">IBT 28561</strain>
    </source>
</reference>
<evidence type="ECO:0000256" key="1">
    <source>
        <dbReference type="ARBA" id="ARBA00004141"/>
    </source>
</evidence>
<feature type="transmembrane region" description="Helical" evidence="9">
    <location>
        <begin position="26"/>
        <end position="43"/>
    </location>
</feature>
<dbReference type="SUPFAM" id="SSF103473">
    <property type="entry name" value="MFS general substrate transporter"/>
    <property type="match status" value="1"/>
</dbReference>
<keyword evidence="3 7" id="KW-0813">Transport</keyword>
<dbReference type="InterPro" id="IPR003663">
    <property type="entry name" value="Sugar/inositol_transpt"/>
</dbReference>
<evidence type="ECO:0000256" key="4">
    <source>
        <dbReference type="ARBA" id="ARBA00022692"/>
    </source>
</evidence>
<comment type="subcellular location">
    <subcellularLocation>
        <location evidence="1">Membrane</location>
        <topology evidence="1">Multi-pass membrane protein</topology>
    </subcellularLocation>
</comment>
<feature type="transmembrane region" description="Helical" evidence="9">
    <location>
        <begin position="325"/>
        <end position="346"/>
    </location>
</feature>
<feature type="transmembrane region" description="Helical" evidence="9">
    <location>
        <begin position="79"/>
        <end position="98"/>
    </location>
</feature>
<evidence type="ECO:0000256" key="9">
    <source>
        <dbReference type="SAM" id="Phobius"/>
    </source>
</evidence>
<evidence type="ECO:0000256" key="7">
    <source>
        <dbReference type="RuleBase" id="RU003346"/>
    </source>
</evidence>
<dbReference type="VEuPathDB" id="FungiDB:P168DRAFT_232696"/>
<feature type="transmembrane region" description="Helical" evidence="9">
    <location>
        <begin position="353"/>
        <end position="373"/>
    </location>
</feature>
<name>A0A2I1D8D7_ASPC2</name>
<feature type="transmembrane region" description="Helical" evidence="9">
    <location>
        <begin position="168"/>
        <end position="187"/>
    </location>
</feature>
<feature type="transmembrane region" description="Helical" evidence="9">
    <location>
        <begin position="50"/>
        <end position="67"/>
    </location>
</feature>
<feature type="transmembrane region" description="Helical" evidence="9">
    <location>
        <begin position="199"/>
        <end position="221"/>
    </location>
</feature>
<keyword evidence="6 9" id="KW-0472">Membrane</keyword>
<dbReference type="PANTHER" id="PTHR48022:SF10">
    <property type="entry name" value="MAJOR FACILITATOR SUPERFAMILY (MFS) PROFILE DOMAIN-CONTAINING PROTEIN"/>
    <property type="match status" value="1"/>
</dbReference>
<feature type="transmembrane region" description="Helical" evidence="9">
    <location>
        <begin position="385"/>
        <end position="408"/>
    </location>
</feature>
<dbReference type="AlphaFoldDB" id="A0A2I1D8D7"/>
<dbReference type="Proteomes" id="UP000234254">
    <property type="component" value="Unassembled WGS sequence"/>
</dbReference>
<dbReference type="PROSITE" id="PS50850">
    <property type="entry name" value="MFS"/>
    <property type="match status" value="1"/>
</dbReference>
<dbReference type="PROSITE" id="PS00217">
    <property type="entry name" value="SUGAR_TRANSPORT_2"/>
    <property type="match status" value="1"/>
</dbReference>
<dbReference type="NCBIfam" id="TIGR00879">
    <property type="entry name" value="SP"/>
    <property type="match status" value="1"/>
</dbReference>
<dbReference type="OrthoDB" id="6133115at2759"/>
<evidence type="ECO:0000256" key="5">
    <source>
        <dbReference type="ARBA" id="ARBA00022989"/>
    </source>
</evidence>
<evidence type="ECO:0000256" key="8">
    <source>
        <dbReference type="SAM" id="MobiDB-lite"/>
    </source>
</evidence>
<sequence>MGTVDSQGLEAREIVHGEGVRKTSLLANWRILAVTFYIGMSLFEYGYDKGAIAGFQAMPGFLMVFGYQDPDGNWAIEAGPQQIITSFMTLGSFIGALATGSIGAHLCRRYCLMLASVFLIVAVVIMVETTSFGALYFARLLCGLANGVLMNFAFVYLQECAPPHLRGLCFGMAAFWITFGTTIGMVVNNETAEIMNRQAYQIPLYVCFPVPALLLLSLPFLPESPRWLLHHHRPEEALQSLRFFRHGAYDEVAVLQEFEEMKSVAAREAESTKDWRLILELFQGTNLRRTIICIGVTSANAGVGAMFILSFGTYFFSIAKVGEPFMWTIITNCLGLAGLILSWFLVQRVGHRRLILAGCSICSVSMVIIAIVYTVPNLPAHQAGIGMVVACSLYLFGFNLGMESYTFLTSGELPAQKLRAYTQGLSVGVSFILAWLCTFTTPYFINPTELNWGPKYAWIWFVSALIATVFIYLMLPDVNGRSLEEIDEMFRNRVPTRGFKTYVCLEIEQARSRGTKQAVGEDMELDRKDRPVGQHIENA</sequence>
<dbReference type="PANTHER" id="PTHR48022">
    <property type="entry name" value="PLASTIDIC GLUCOSE TRANSPORTER 4"/>
    <property type="match status" value="1"/>
</dbReference>
<evidence type="ECO:0000256" key="3">
    <source>
        <dbReference type="ARBA" id="ARBA00022448"/>
    </source>
</evidence>
<protein>
    <submittedName>
        <fullName evidence="11">General substrate transporter</fullName>
    </submittedName>
</protein>
<dbReference type="GeneID" id="36540854"/>
<evidence type="ECO:0000259" key="10">
    <source>
        <dbReference type="PROSITE" id="PS50850"/>
    </source>
</evidence>
<gene>
    <name evidence="11" type="ORF">P168DRAFT_232696</name>
</gene>
<organism evidence="11 12">
    <name type="scientific">Aspergillus campestris (strain IBT 28561)</name>
    <dbReference type="NCBI Taxonomy" id="1392248"/>
    <lineage>
        <taxon>Eukaryota</taxon>
        <taxon>Fungi</taxon>
        <taxon>Dikarya</taxon>
        <taxon>Ascomycota</taxon>
        <taxon>Pezizomycotina</taxon>
        <taxon>Eurotiomycetes</taxon>
        <taxon>Eurotiomycetidae</taxon>
        <taxon>Eurotiales</taxon>
        <taxon>Aspergillaceae</taxon>
        <taxon>Aspergillus</taxon>
        <taxon>Aspergillus subgen. Circumdati</taxon>
    </lineage>
</organism>
<feature type="transmembrane region" description="Helical" evidence="9">
    <location>
        <begin position="133"/>
        <end position="156"/>
    </location>
</feature>
<dbReference type="FunFam" id="1.20.1250.20:FF:000078">
    <property type="entry name" value="MFS maltose transporter, putative"/>
    <property type="match status" value="1"/>
</dbReference>
<evidence type="ECO:0000256" key="6">
    <source>
        <dbReference type="ARBA" id="ARBA00023136"/>
    </source>
</evidence>
<dbReference type="GO" id="GO:0005351">
    <property type="term" value="F:carbohydrate:proton symporter activity"/>
    <property type="evidence" value="ECO:0007669"/>
    <property type="project" value="TreeGrafter"/>
</dbReference>
<feature type="domain" description="Major facilitator superfamily (MFS) profile" evidence="10">
    <location>
        <begin position="34"/>
        <end position="479"/>
    </location>
</feature>
<comment type="caution">
    <text evidence="11">The sequence shown here is derived from an EMBL/GenBank/DDBJ whole genome shotgun (WGS) entry which is preliminary data.</text>
</comment>
<dbReference type="InterPro" id="IPR005829">
    <property type="entry name" value="Sugar_transporter_CS"/>
</dbReference>